<dbReference type="Proteomes" id="UP000789920">
    <property type="component" value="Unassembled WGS sequence"/>
</dbReference>
<sequence>PISGQIPSNRSSFANVLEGLDNKRIIVLADVVNFQWYRPNVSVTIPSNRGWHMANLIGKYMVISFGLGYSQTNESDILLLDISNDNNIISMMIKIIIGILVGILISILLIVGGFIFYKNKLARGIPTPGNEKADDSNNEVVNTIIPTPGNDEKIVVILL</sequence>
<feature type="non-terminal residue" evidence="1">
    <location>
        <position position="1"/>
    </location>
</feature>
<comment type="caution">
    <text evidence="1">The sequence shown here is derived from an EMBL/GenBank/DDBJ whole genome shotgun (WGS) entry which is preliminary data.</text>
</comment>
<organism evidence="1 2">
    <name type="scientific">Racocetra persica</name>
    <dbReference type="NCBI Taxonomy" id="160502"/>
    <lineage>
        <taxon>Eukaryota</taxon>
        <taxon>Fungi</taxon>
        <taxon>Fungi incertae sedis</taxon>
        <taxon>Mucoromycota</taxon>
        <taxon>Glomeromycotina</taxon>
        <taxon>Glomeromycetes</taxon>
        <taxon>Diversisporales</taxon>
        <taxon>Gigasporaceae</taxon>
        <taxon>Racocetra</taxon>
    </lineage>
</organism>
<proteinExistence type="predicted"/>
<evidence type="ECO:0000313" key="2">
    <source>
        <dbReference type="Proteomes" id="UP000789920"/>
    </source>
</evidence>
<name>A0ACA9RGP7_9GLOM</name>
<reference evidence="1" key="1">
    <citation type="submission" date="2021-06" db="EMBL/GenBank/DDBJ databases">
        <authorList>
            <person name="Kallberg Y."/>
            <person name="Tangrot J."/>
            <person name="Rosling A."/>
        </authorList>
    </citation>
    <scope>NUCLEOTIDE SEQUENCE</scope>
    <source>
        <strain evidence="1">MA461A</strain>
    </source>
</reference>
<evidence type="ECO:0000313" key="1">
    <source>
        <dbReference type="EMBL" id="CAG8792478.1"/>
    </source>
</evidence>
<protein>
    <submittedName>
        <fullName evidence="1">2367_t:CDS:1</fullName>
    </submittedName>
</protein>
<dbReference type="EMBL" id="CAJVQC010053134">
    <property type="protein sequence ID" value="CAG8792478.1"/>
    <property type="molecule type" value="Genomic_DNA"/>
</dbReference>
<gene>
    <name evidence="1" type="ORF">RPERSI_LOCUS19402</name>
</gene>
<accession>A0ACA9RGP7</accession>
<keyword evidence="2" id="KW-1185">Reference proteome</keyword>